<dbReference type="SMART" id="SM00066">
    <property type="entry name" value="GAL4"/>
    <property type="match status" value="1"/>
</dbReference>
<dbReference type="VEuPathDB" id="FungiDB:FMAN_06382"/>
<name>A0A1L7STC3_FUSMA</name>
<gene>
    <name evidence="3" type="ORF">FMAN_06382</name>
</gene>
<comment type="caution">
    <text evidence="3">The sequence shown here is derived from an EMBL/GenBank/DDBJ whole genome shotgun (WGS) entry which is preliminary data.</text>
</comment>
<dbReference type="Gene3D" id="4.10.240.10">
    <property type="entry name" value="Zn(2)-C6 fungal-type DNA-binding domain"/>
    <property type="match status" value="1"/>
</dbReference>
<dbReference type="GO" id="GO:0000981">
    <property type="term" value="F:DNA-binding transcription factor activity, RNA polymerase II-specific"/>
    <property type="evidence" value="ECO:0007669"/>
    <property type="project" value="InterPro"/>
</dbReference>
<evidence type="ECO:0000259" key="2">
    <source>
        <dbReference type="PROSITE" id="PS50048"/>
    </source>
</evidence>
<dbReference type="InterPro" id="IPR001138">
    <property type="entry name" value="Zn2Cys6_DnaBD"/>
</dbReference>
<dbReference type="PANTHER" id="PTHR38791">
    <property type="entry name" value="ZN(II)2CYS6 TRANSCRIPTION FACTOR (EUROFUNG)-RELATED-RELATED"/>
    <property type="match status" value="1"/>
</dbReference>
<dbReference type="RefSeq" id="XP_041677866.1">
    <property type="nucleotide sequence ID" value="XM_041826845.1"/>
</dbReference>
<proteinExistence type="predicted"/>
<dbReference type="InterPro" id="IPR053175">
    <property type="entry name" value="DHMBA_Reg_Transcription_Factor"/>
</dbReference>
<dbReference type="GO" id="GO:0008270">
    <property type="term" value="F:zinc ion binding"/>
    <property type="evidence" value="ECO:0007669"/>
    <property type="project" value="InterPro"/>
</dbReference>
<accession>A0A1L7STC3</accession>
<evidence type="ECO:0000313" key="4">
    <source>
        <dbReference type="Proteomes" id="UP000184255"/>
    </source>
</evidence>
<dbReference type="PROSITE" id="PS50048">
    <property type="entry name" value="ZN2_CY6_FUNGAL_2"/>
    <property type="match status" value="1"/>
</dbReference>
<evidence type="ECO:0000313" key="3">
    <source>
        <dbReference type="EMBL" id="CVK86302.1"/>
    </source>
</evidence>
<dbReference type="PROSITE" id="PS00463">
    <property type="entry name" value="ZN2_CY6_FUNGAL_1"/>
    <property type="match status" value="1"/>
</dbReference>
<organism evidence="3 4">
    <name type="scientific">Fusarium mangiferae</name>
    <name type="common">Mango malformation disease fungus</name>
    <dbReference type="NCBI Taxonomy" id="192010"/>
    <lineage>
        <taxon>Eukaryota</taxon>
        <taxon>Fungi</taxon>
        <taxon>Dikarya</taxon>
        <taxon>Ascomycota</taxon>
        <taxon>Pezizomycotina</taxon>
        <taxon>Sordariomycetes</taxon>
        <taxon>Hypocreomycetidae</taxon>
        <taxon>Hypocreales</taxon>
        <taxon>Nectriaceae</taxon>
        <taxon>Fusarium</taxon>
        <taxon>Fusarium fujikuroi species complex</taxon>
    </lineage>
</organism>
<dbReference type="AlphaFoldDB" id="A0A1L7STC3"/>
<protein>
    <recommendedName>
        <fullName evidence="2">Zn(2)-C6 fungal-type domain-containing protein</fullName>
    </recommendedName>
</protein>
<dbReference type="Pfam" id="PF00172">
    <property type="entry name" value="Zn_clus"/>
    <property type="match status" value="1"/>
</dbReference>
<keyword evidence="1" id="KW-0539">Nucleus</keyword>
<dbReference type="PANTHER" id="PTHR38791:SF11">
    <property type="entry name" value="ZN(II)2CYS6 TRANSCRIPTION FACTOR (EUROFUNG)"/>
    <property type="match status" value="1"/>
</dbReference>
<dbReference type="InterPro" id="IPR036864">
    <property type="entry name" value="Zn2-C6_fun-type_DNA-bd_sf"/>
</dbReference>
<dbReference type="SUPFAM" id="SSF57701">
    <property type="entry name" value="Zn2/Cys6 DNA-binding domain"/>
    <property type="match status" value="1"/>
</dbReference>
<dbReference type="Proteomes" id="UP000184255">
    <property type="component" value="Unassembled WGS sequence"/>
</dbReference>
<dbReference type="EMBL" id="FCQH01000002">
    <property type="protein sequence ID" value="CVK86302.1"/>
    <property type="molecule type" value="Genomic_DNA"/>
</dbReference>
<dbReference type="CDD" id="cd00067">
    <property type="entry name" value="GAL4"/>
    <property type="match status" value="1"/>
</dbReference>
<keyword evidence="4" id="KW-1185">Reference proteome</keyword>
<reference evidence="4" key="1">
    <citation type="journal article" date="2016" name="Genome Biol. Evol.">
        <title>Comparative 'omics' of the Fusarium fujikuroi species complex highlights differences in genetic potential and metabolite synthesis.</title>
        <authorList>
            <person name="Niehaus E.-M."/>
            <person name="Muensterkoetter M."/>
            <person name="Proctor R.H."/>
            <person name="Brown D.W."/>
            <person name="Sharon A."/>
            <person name="Idan Y."/>
            <person name="Oren-Young L."/>
            <person name="Sieber C.M."/>
            <person name="Novak O."/>
            <person name="Pencik A."/>
            <person name="Tarkowska D."/>
            <person name="Hromadova K."/>
            <person name="Freeman S."/>
            <person name="Maymon M."/>
            <person name="Elazar M."/>
            <person name="Youssef S.A."/>
            <person name="El-Shabrawy E.S.M."/>
            <person name="Shalaby A.B.A."/>
            <person name="Houterman P."/>
            <person name="Brock N.L."/>
            <person name="Burkhardt I."/>
            <person name="Tsavkelova E.A."/>
            <person name="Dickschat J.S."/>
            <person name="Galuszka P."/>
            <person name="Gueldener U."/>
            <person name="Tudzynski B."/>
        </authorList>
    </citation>
    <scope>NUCLEOTIDE SEQUENCE [LARGE SCALE GENOMIC DNA]</scope>
    <source>
        <strain evidence="4">MRC7560</strain>
    </source>
</reference>
<evidence type="ECO:0000256" key="1">
    <source>
        <dbReference type="ARBA" id="ARBA00023242"/>
    </source>
</evidence>
<sequence length="570" mass="64656">MVNRGASQGCVTCRQRRVKCDERKPWCKACLRLGIECTGYAKRGLRFKDETVRYRANSAAVTRVTKHTKQSSLERTIIRVPSHHPQDLAVPFFLTYVTDVGRSLESTRGFLEFVRPALASERHDSALSTAVTATSIKIWSMIGKLPPSSPLPYQLLVKALKRLHQATEEPSERGCDATVLAALVLQMHDTLSAVSGQARAHGAHREGAFTLLMQREDCFKNSKYYAHLVGNLLHSRVSVSVRNRTRLPTKDLDWIKTEVAPILPVNPSSSLDMIGVCIADLQHTFRDMLRPTNLSSLETKLRQQICDLDTQLRTWLKQMPASWYPRRMKSGIDLDESVPSYRGACDIYPSIQVANIWNAWRIYCLILEDIKDQLSKSSVPSAAQHFHNSNRIPEYAMFWTSNQLRIQELVDAVCLSIPFYLGNCNFSTDILSTGSSDVIYPSYHDLPVDDEGYLRFKASDQYVSKLDHSRHVTLHGQVHIISVLSYVVHICMSSNWLRPSFLREEQKNWIASQFIRSIYSMRPIFGGVSERRAYQGNVDLDHSLQAVDAISIAKTFAIKVQKELWTISIL</sequence>
<dbReference type="GeneID" id="65085646"/>
<feature type="domain" description="Zn(2)-C6 fungal-type" evidence="2">
    <location>
        <begin position="9"/>
        <end position="38"/>
    </location>
</feature>